<dbReference type="PANTHER" id="PTHR16515:SF49">
    <property type="entry name" value="GASTRULA ZINC FINGER PROTEIN XLCGF49.1-LIKE-RELATED"/>
    <property type="match status" value="1"/>
</dbReference>
<feature type="region of interest" description="Disordered" evidence="8">
    <location>
        <begin position="921"/>
        <end position="947"/>
    </location>
</feature>
<gene>
    <name evidence="11" type="primary">LOC106812846</name>
</gene>
<dbReference type="InterPro" id="IPR036236">
    <property type="entry name" value="Znf_C2H2_sf"/>
</dbReference>
<evidence type="ECO:0000256" key="7">
    <source>
        <dbReference type="PROSITE-ProRule" id="PRU00042"/>
    </source>
</evidence>
<evidence type="ECO:0000256" key="1">
    <source>
        <dbReference type="ARBA" id="ARBA00004123"/>
    </source>
</evidence>
<feature type="region of interest" description="Disordered" evidence="8">
    <location>
        <begin position="694"/>
        <end position="715"/>
    </location>
</feature>
<organism evidence="10 11">
    <name type="scientific">Priapulus caudatus</name>
    <name type="common">Priapulid worm</name>
    <dbReference type="NCBI Taxonomy" id="37621"/>
    <lineage>
        <taxon>Eukaryota</taxon>
        <taxon>Metazoa</taxon>
        <taxon>Ecdysozoa</taxon>
        <taxon>Scalidophora</taxon>
        <taxon>Priapulida</taxon>
        <taxon>Priapulimorpha</taxon>
        <taxon>Priapulimorphida</taxon>
        <taxon>Priapulidae</taxon>
        <taxon>Priapulus</taxon>
    </lineage>
</organism>
<feature type="domain" description="C2H2-type" evidence="9">
    <location>
        <begin position="298"/>
        <end position="326"/>
    </location>
</feature>
<dbReference type="PANTHER" id="PTHR16515">
    <property type="entry name" value="PR DOMAIN ZINC FINGER PROTEIN"/>
    <property type="match status" value="1"/>
</dbReference>
<proteinExistence type="predicted"/>
<feature type="region of interest" description="Disordered" evidence="8">
    <location>
        <begin position="997"/>
        <end position="1017"/>
    </location>
</feature>
<feature type="compositionally biased region" description="Basic and acidic residues" evidence="8">
    <location>
        <begin position="1162"/>
        <end position="1174"/>
    </location>
</feature>
<feature type="region of interest" description="Disordered" evidence="8">
    <location>
        <begin position="64"/>
        <end position="94"/>
    </location>
</feature>
<evidence type="ECO:0000259" key="9">
    <source>
        <dbReference type="PROSITE" id="PS50157"/>
    </source>
</evidence>
<feature type="region of interest" description="Disordered" evidence="8">
    <location>
        <begin position="1142"/>
        <end position="1174"/>
    </location>
</feature>
<comment type="subcellular location">
    <subcellularLocation>
        <location evidence="1">Nucleus</location>
    </subcellularLocation>
</comment>
<name>A0ABM1EJE3_PRICU</name>
<feature type="domain" description="C2H2-type" evidence="9">
    <location>
        <begin position="347"/>
        <end position="374"/>
    </location>
</feature>
<dbReference type="GeneID" id="106812846"/>
<keyword evidence="10" id="KW-1185">Reference proteome</keyword>
<evidence type="ECO:0000256" key="8">
    <source>
        <dbReference type="SAM" id="MobiDB-lite"/>
    </source>
</evidence>
<feature type="compositionally biased region" description="Polar residues" evidence="8">
    <location>
        <begin position="65"/>
        <end position="94"/>
    </location>
</feature>
<dbReference type="SMART" id="SM00355">
    <property type="entry name" value="ZnF_C2H2"/>
    <property type="match status" value="9"/>
</dbReference>
<feature type="domain" description="C2H2-type" evidence="9">
    <location>
        <begin position="156"/>
        <end position="184"/>
    </location>
</feature>
<dbReference type="SUPFAM" id="SSF57667">
    <property type="entry name" value="beta-beta-alpha zinc fingers"/>
    <property type="match status" value="3"/>
</dbReference>
<feature type="domain" description="C2H2-type" evidence="9">
    <location>
        <begin position="241"/>
        <end position="268"/>
    </location>
</feature>
<evidence type="ECO:0000313" key="10">
    <source>
        <dbReference type="Proteomes" id="UP000695022"/>
    </source>
</evidence>
<sequence length="1174" mass="126633">MARAENEQSLVANLSSGVDYLKIQNNLLGIKAETEYSVTDNNLSNLSSEKSNMEVEGKPDVNCNGLHSSPNPHSPDVSTLLDNTPFRSETQDQSLLDGSITRSQRRKRTRNLMLPAETYETFYFCLVCSQGIGNKKGLADHMREFQHGESPRWKAFQCPSCQMVFANAMDVVTHRETQHDLRRQFVCDVCGLAYHRKKYFFHHRLTHGSRRRIACDRCGVTCSTRQVLRRHMTLHRADAPYRCAVCQKRFKSDDRLRAHVRMHVSEAVAARHDDTAIAARRTDGAGAVARRDGVVKPVECETCGKTFKQQQLLHAHTARFHGNAASQTHGRMRDHVAVETTRGGERHACGVCQRVYTSQVYLERHTQLHLEARWRRSHVFTLPATRVTHGHDDNVDNTFICSACDDHFHSQVALTSHVNDVHRGVPRLRHSRPASPPPDDDSARAVALWQAPDESPQTTGEDWLQSQHDAELPSTNHDAVHFRTESDTATVMADGSRGSRSERPSRKQRFPQKLGIFRPRLLDPGSGDVERSEAVESAAPPAGPREHCSDAEAAARLLFHAANKSSSCAAQDARDEVTSVTPRPDVYTSPFFKSVVPRKDRWAPVTFSDDPPRHRRTLAQLLGGGALDDATAGRAGALLEMAKAFTRDSGMTGGATERHDQLDRECLSLQSFAGEDSFSASHASADAVNARVKLEPGRQEEEEEEEEGEELAALQPAVTSIGRMGGVSVAGDSHREAMRQERLLRRLRRTSAASAAADLSAHARDRAFAVDAAPYRRSAKKAASVHEISRSCGSATPPGGSTRPRDPDGAMSSQTPSRDGRYLRSCKSLSGPAKPSSSSSSLLQRILSPSQDSGGATTAASRILANVAACCPRKVAPPSSPMLQHILAQRGDEANGGALADSPATSLLQSILCAAREGAGEASRTTGGGATVASPATHSSDGRRGTARTWTSNLQKLLMDPVASSSSSSSSSSAAVSFAARGCSPVLKSLLTGGGGSGGGGITATQHSRSLATTPLDRTPDDAGQLLECVLCSSKFVTQEALFLHSVSLQCVKGDMAMDAAAATAPSPQERVDPDDYAYGDPGVAPSLRRLLDASAATVSRLPEPDAWPPAAPAVRVKVEPGVTGMTGAPNLLAILRAGESETQRGMGETQRGVGEMQRGVGETHARRHDTIAR</sequence>
<dbReference type="InterPro" id="IPR050331">
    <property type="entry name" value="Zinc_finger"/>
</dbReference>
<dbReference type="Pfam" id="PF00096">
    <property type="entry name" value="zf-C2H2"/>
    <property type="match status" value="2"/>
</dbReference>
<keyword evidence="2" id="KW-0479">Metal-binding</keyword>
<feature type="domain" description="C2H2-type" evidence="9">
    <location>
        <begin position="185"/>
        <end position="212"/>
    </location>
</feature>
<evidence type="ECO:0000256" key="2">
    <source>
        <dbReference type="ARBA" id="ARBA00022723"/>
    </source>
</evidence>
<dbReference type="Gene3D" id="3.30.160.60">
    <property type="entry name" value="Classic Zinc Finger"/>
    <property type="match status" value="4"/>
</dbReference>
<feature type="region of interest" description="Disordered" evidence="8">
    <location>
        <begin position="781"/>
        <end position="856"/>
    </location>
</feature>
<feature type="domain" description="C2H2-type" evidence="9">
    <location>
        <begin position="123"/>
        <end position="151"/>
    </location>
</feature>
<feature type="compositionally biased region" description="Acidic residues" evidence="8">
    <location>
        <begin position="700"/>
        <end position="710"/>
    </location>
</feature>
<keyword evidence="6" id="KW-0539">Nucleus</keyword>
<dbReference type="PROSITE" id="PS50157">
    <property type="entry name" value="ZINC_FINGER_C2H2_2"/>
    <property type="match status" value="8"/>
</dbReference>
<evidence type="ECO:0000256" key="5">
    <source>
        <dbReference type="ARBA" id="ARBA00022833"/>
    </source>
</evidence>
<protein>
    <submittedName>
        <fullName evidence="11">Uncharacterized protein LOC106812846</fullName>
    </submittedName>
</protein>
<dbReference type="Pfam" id="PF13912">
    <property type="entry name" value="zf-C2H2_6"/>
    <property type="match status" value="1"/>
</dbReference>
<evidence type="ECO:0000256" key="4">
    <source>
        <dbReference type="ARBA" id="ARBA00022771"/>
    </source>
</evidence>
<feature type="domain" description="C2H2-type" evidence="9">
    <location>
        <begin position="399"/>
        <end position="427"/>
    </location>
</feature>
<accession>A0ABM1EJE3</accession>
<dbReference type="InterPro" id="IPR013087">
    <property type="entry name" value="Znf_C2H2_type"/>
</dbReference>
<feature type="region of interest" description="Disordered" evidence="8">
    <location>
        <begin position="484"/>
        <end position="547"/>
    </location>
</feature>
<dbReference type="PROSITE" id="PS00028">
    <property type="entry name" value="ZINC_FINGER_C2H2_1"/>
    <property type="match status" value="8"/>
</dbReference>
<evidence type="ECO:0000313" key="11">
    <source>
        <dbReference type="RefSeq" id="XP_014672314.1"/>
    </source>
</evidence>
<evidence type="ECO:0000256" key="6">
    <source>
        <dbReference type="ARBA" id="ARBA00023242"/>
    </source>
</evidence>
<feature type="domain" description="C2H2-type" evidence="9">
    <location>
        <begin position="213"/>
        <end position="240"/>
    </location>
</feature>
<dbReference type="Proteomes" id="UP000695022">
    <property type="component" value="Unplaced"/>
</dbReference>
<dbReference type="RefSeq" id="XP_014672314.1">
    <property type="nucleotide sequence ID" value="XM_014816828.1"/>
</dbReference>
<keyword evidence="4 7" id="KW-0863">Zinc-finger</keyword>
<reference evidence="11" key="1">
    <citation type="submission" date="2025-08" db="UniProtKB">
        <authorList>
            <consortium name="RefSeq"/>
        </authorList>
    </citation>
    <scope>IDENTIFICATION</scope>
</reference>
<keyword evidence="3" id="KW-0677">Repeat</keyword>
<feature type="compositionally biased region" description="Polar residues" evidence="8">
    <location>
        <begin position="1003"/>
        <end position="1013"/>
    </location>
</feature>
<evidence type="ECO:0000256" key="3">
    <source>
        <dbReference type="ARBA" id="ARBA00022737"/>
    </source>
</evidence>
<feature type="compositionally biased region" description="Low complexity" evidence="8">
    <location>
        <begin position="828"/>
        <end position="850"/>
    </location>
</feature>
<keyword evidence="5" id="KW-0862">Zinc</keyword>